<sequence length="33" mass="3809">MNIFITRDKVPLCLPFDLPPASFFLCFPACYVE</sequence>
<organism evidence="1">
    <name type="scientific">Rhizophora mucronata</name>
    <name type="common">Asiatic mangrove</name>
    <dbReference type="NCBI Taxonomy" id="61149"/>
    <lineage>
        <taxon>Eukaryota</taxon>
        <taxon>Viridiplantae</taxon>
        <taxon>Streptophyta</taxon>
        <taxon>Embryophyta</taxon>
        <taxon>Tracheophyta</taxon>
        <taxon>Spermatophyta</taxon>
        <taxon>Magnoliopsida</taxon>
        <taxon>eudicotyledons</taxon>
        <taxon>Gunneridae</taxon>
        <taxon>Pentapetalae</taxon>
        <taxon>rosids</taxon>
        <taxon>fabids</taxon>
        <taxon>Malpighiales</taxon>
        <taxon>Rhizophoraceae</taxon>
        <taxon>Rhizophora</taxon>
    </lineage>
</organism>
<evidence type="ECO:0000313" key="1">
    <source>
        <dbReference type="EMBL" id="MBX67174.1"/>
    </source>
</evidence>
<proteinExistence type="predicted"/>
<accession>A0A2P2QJR8</accession>
<dbReference type="EMBL" id="GGEC01086690">
    <property type="protein sequence ID" value="MBX67174.1"/>
    <property type="molecule type" value="Transcribed_RNA"/>
</dbReference>
<reference evidence="1" key="1">
    <citation type="submission" date="2018-02" db="EMBL/GenBank/DDBJ databases">
        <title>Rhizophora mucronata_Transcriptome.</title>
        <authorList>
            <person name="Meera S.P."/>
            <person name="Sreeshan A."/>
            <person name="Augustine A."/>
        </authorList>
    </citation>
    <scope>NUCLEOTIDE SEQUENCE</scope>
    <source>
        <tissue evidence="1">Leaf</tissue>
    </source>
</reference>
<name>A0A2P2QJR8_RHIMU</name>
<dbReference type="AlphaFoldDB" id="A0A2P2QJR8"/>
<protein>
    <submittedName>
        <fullName evidence="1">Uncharacterized protein</fullName>
    </submittedName>
</protein>